<dbReference type="SUPFAM" id="SSF56672">
    <property type="entry name" value="DNA/RNA polymerases"/>
    <property type="match status" value="1"/>
</dbReference>
<dbReference type="InterPro" id="IPR050951">
    <property type="entry name" value="Retrovirus_Pol_polyprotein"/>
</dbReference>
<dbReference type="InterPro" id="IPR043502">
    <property type="entry name" value="DNA/RNA_pol_sf"/>
</dbReference>
<gene>
    <name evidence="5" type="ORF">H4Q32_030671</name>
</gene>
<protein>
    <recommendedName>
        <fullName evidence="2">ribonuclease H</fullName>
        <ecNumber evidence="2">3.1.26.4</ecNumber>
    </recommendedName>
</protein>
<proteinExistence type="inferred from homology"/>
<evidence type="ECO:0000313" key="5">
    <source>
        <dbReference type="EMBL" id="KAI2644086.1"/>
    </source>
</evidence>
<dbReference type="Gene3D" id="3.30.70.270">
    <property type="match status" value="2"/>
</dbReference>
<evidence type="ECO:0000259" key="4">
    <source>
        <dbReference type="PROSITE" id="PS50878"/>
    </source>
</evidence>
<evidence type="ECO:0000256" key="1">
    <source>
        <dbReference type="ARBA" id="ARBA00010879"/>
    </source>
</evidence>
<keyword evidence="3" id="KW-0511">Multifunctional enzyme</keyword>
<evidence type="ECO:0000256" key="3">
    <source>
        <dbReference type="ARBA" id="ARBA00023268"/>
    </source>
</evidence>
<dbReference type="PANTHER" id="PTHR37984:SF5">
    <property type="entry name" value="PROTEIN NYNRIN-LIKE"/>
    <property type="match status" value="1"/>
</dbReference>
<dbReference type="Pfam" id="PF17919">
    <property type="entry name" value="RT_RNaseH_2"/>
    <property type="match status" value="1"/>
</dbReference>
<dbReference type="Proteomes" id="UP000830375">
    <property type="component" value="Unassembled WGS sequence"/>
</dbReference>
<dbReference type="EMBL" id="JACTAM010002639">
    <property type="protein sequence ID" value="KAI2644086.1"/>
    <property type="molecule type" value="Genomic_DNA"/>
</dbReference>
<sequence length="324" mass="36251">MMHLILQDLLNVENYLDDIIILGHTAEEHEHALKAVLHRFQDSGLKINASQCHFSQTNLQFLGHTVTAQGTKPDKQHLFAILQAPAPIDTVKLHSFLGLLSWYSKFIQNFASVVEPLCACLRKDAEFSWLEEAQNSFAVVKELLVNSPALALYNPDLPTLISTDASDYGLGAVFSQIHPDNSECTMVFSSKTQIFDCGKGGARLLTTKEGDRAGMCIARWAARLQCFNYEVFFRPGRHNFTADCLSHFHLPYEPLESDSYTEPQQVALLTYALTAVTPKVFAAASSSFPEMCKLCAQIQQSWPRSSSHVDPLLLPFHKLRHKLS</sequence>
<dbReference type="Pfam" id="PF00078">
    <property type="entry name" value="RVT_1"/>
    <property type="match status" value="1"/>
</dbReference>
<dbReference type="EC" id="3.1.26.4" evidence="2"/>
<comment type="caution">
    <text evidence="5">The sequence shown here is derived from an EMBL/GenBank/DDBJ whole genome shotgun (WGS) entry which is preliminary data.</text>
</comment>
<comment type="similarity">
    <text evidence="1">Belongs to the beta type-B retroviral polymerase family. HERV class-II K(HML-2) pol subfamily.</text>
</comment>
<name>A0ABQ8L1Q9_LABRO</name>
<feature type="domain" description="Reverse transcriptase" evidence="4">
    <location>
        <begin position="1"/>
        <end position="66"/>
    </location>
</feature>
<dbReference type="InterPro" id="IPR000477">
    <property type="entry name" value="RT_dom"/>
</dbReference>
<evidence type="ECO:0000256" key="2">
    <source>
        <dbReference type="ARBA" id="ARBA00012180"/>
    </source>
</evidence>
<organism evidence="5 6">
    <name type="scientific">Labeo rohita</name>
    <name type="common">Indian major carp</name>
    <name type="synonym">Cyprinus rohita</name>
    <dbReference type="NCBI Taxonomy" id="84645"/>
    <lineage>
        <taxon>Eukaryota</taxon>
        <taxon>Metazoa</taxon>
        <taxon>Chordata</taxon>
        <taxon>Craniata</taxon>
        <taxon>Vertebrata</taxon>
        <taxon>Euteleostomi</taxon>
        <taxon>Actinopterygii</taxon>
        <taxon>Neopterygii</taxon>
        <taxon>Teleostei</taxon>
        <taxon>Ostariophysi</taxon>
        <taxon>Cypriniformes</taxon>
        <taxon>Cyprinidae</taxon>
        <taxon>Labeoninae</taxon>
        <taxon>Labeonini</taxon>
        <taxon>Labeo</taxon>
    </lineage>
</organism>
<dbReference type="PANTHER" id="PTHR37984">
    <property type="entry name" value="PROTEIN CBG26694"/>
    <property type="match status" value="1"/>
</dbReference>
<keyword evidence="6" id="KW-1185">Reference proteome</keyword>
<dbReference type="InterPro" id="IPR041577">
    <property type="entry name" value="RT_RNaseH_2"/>
</dbReference>
<dbReference type="InterPro" id="IPR043128">
    <property type="entry name" value="Rev_trsase/Diguanyl_cyclase"/>
</dbReference>
<reference evidence="5 6" key="1">
    <citation type="submission" date="2022-01" db="EMBL/GenBank/DDBJ databases">
        <title>A high-quality chromosome-level genome assembly of rohu carp, Labeo rohita.</title>
        <authorList>
            <person name="Arick M.A. II"/>
            <person name="Hsu C.-Y."/>
            <person name="Magbanua Z."/>
            <person name="Pechanova O."/>
            <person name="Grover C."/>
            <person name="Miller E."/>
            <person name="Thrash A."/>
            <person name="Ezzel L."/>
            <person name="Alam S."/>
            <person name="Benzie J."/>
            <person name="Hamilton M."/>
            <person name="Karsi A."/>
            <person name="Lawrence M.L."/>
            <person name="Peterson D.G."/>
        </authorList>
    </citation>
    <scope>NUCLEOTIDE SEQUENCE [LARGE SCALE GENOMIC DNA]</scope>
    <source>
        <strain evidence="6">BAU-BD-2019</strain>
        <tissue evidence="5">Blood</tissue>
    </source>
</reference>
<dbReference type="PROSITE" id="PS50878">
    <property type="entry name" value="RT_POL"/>
    <property type="match status" value="1"/>
</dbReference>
<accession>A0ABQ8L1Q9</accession>
<evidence type="ECO:0000313" key="6">
    <source>
        <dbReference type="Proteomes" id="UP000830375"/>
    </source>
</evidence>